<evidence type="ECO:0000256" key="1">
    <source>
        <dbReference type="SAM" id="MobiDB-lite"/>
    </source>
</evidence>
<evidence type="ECO:0008006" key="4">
    <source>
        <dbReference type="Google" id="ProtNLM"/>
    </source>
</evidence>
<organism evidence="2 3">
    <name type="scientific">Streptomyces albireticuli</name>
    <dbReference type="NCBI Taxonomy" id="1940"/>
    <lineage>
        <taxon>Bacteria</taxon>
        <taxon>Bacillati</taxon>
        <taxon>Actinomycetota</taxon>
        <taxon>Actinomycetes</taxon>
        <taxon>Kitasatosporales</taxon>
        <taxon>Streptomycetaceae</taxon>
        <taxon>Streptomyces</taxon>
    </lineage>
</organism>
<name>A0A2A2D5I9_9ACTN</name>
<dbReference type="Pfam" id="PF05133">
    <property type="entry name" value="SPP1_portal"/>
    <property type="match status" value="1"/>
</dbReference>
<dbReference type="Proteomes" id="UP000218944">
    <property type="component" value="Unassembled WGS sequence"/>
</dbReference>
<evidence type="ECO:0000313" key="2">
    <source>
        <dbReference type="EMBL" id="PAU46717.1"/>
    </source>
</evidence>
<gene>
    <name evidence="2" type="ORF">CK936_22630</name>
</gene>
<accession>A0A2A2D5I9</accession>
<dbReference type="EMBL" id="NSJV01000428">
    <property type="protein sequence ID" value="PAU46717.1"/>
    <property type="molecule type" value="Genomic_DNA"/>
</dbReference>
<proteinExistence type="predicted"/>
<dbReference type="AlphaFoldDB" id="A0A2A2D5I9"/>
<sequence>MGLHAWRSPDARSSESDGPDAIDSPIFGRMLGLVLDKYRRTHPKLVRVEQYLNGQHKPAFMPSIADPDLAHFRERSITNFCPLVVSAVSDNLFVDGFRPASGGGNLPAWATWEANNMHAVQSAVHFDALAYGEAYVRVIPGSDGFPEIEPLSPLSVTAVYKRPHDSFPQVCAVHSYEFVDGERRALIDLYDDRKVFRLISKKEVTGDAEDMPAAGEFELFDSFSHGLDFCPIVRFRNRATTSPYVPSLGEVEPIIPIQDRLNDIALETAVAMQYGAFRQRWATGIDLGPDKSNEWTEETARHPITGALSKMLFRNHQEAKHVKFSASRLVVSKDPDTKFGQFDATDITPYLSAYQSQIKYLATVAALPPHFVTGDMVNLSAEALMAAEASLQQKIEDRKRVFGNSWKLVFRIIMELWGPLGEGEPSPEEAIRDAVIVWRDCTPRSFPATVDALGKAVTMLQVPPQAAWQMIPGVTPDEIEQWDAWRRVWDQERDPSAQMARAFAKSATE</sequence>
<reference evidence="2 3" key="1">
    <citation type="submission" date="2017-08" db="EMBL/GenBank/DDBJ databases">
        <title>Genome sequence of Streptomyces albireticuli NRRL B-1670.</title>
        <authorList>
            <person name="Graham D.E."/>
            <person name="Mahan K.M."/>
            <person name="Klingeman D.M."/>
            <person name="Hettich R.L."/>
            <person name="Parry R.J."/>
            <person name="Spain J.C."/>
        </authorList>
    </citation>
    <scope>NUCLEOTIDE SEQUENCE [LARGE SCALE GENOMIC DNA]</scope>
    <source>
        <strain evidence="2 3">NRRL B-1670</strain>
    </source>
</reference>
<keyword evidence="3" id="KW-1185">Reference proteome</keyword>
<comment type="caution">
    <text evidence="2">The sequence shown here is derived from an EMBL/GenBank/DDBJ whole genome shotgun (WGS) entry which is preliminary data.</text>
</comment>
<feature type="region of interest" description="Disordered" evidence="1">
    <location>
        <begin position="1"/>
        <end position="20"/>
    </location>
</feature>
<dbReference type="InterPro" id="IPR021145">
    <property type="entry name" value="Portal_protein_SPP1_Gp6-like"/>
</dbReference>
<protein>
    <recommendedName>
        <fullName evidence="4">Phage portal protein</fullName>
    </recommendedName>
</protein>
<evidence type="ECO:0000313" key="3">
    <source>
        <dbReference type="Proteomes" id="UP000218944"/>
    </source>
</evidence>